<sequence length="257" mass="25714">MAALIAFSLSLLAGLATGVGGVLGVLGGGMSRRFLAGALGFSAGVMACVSILELLPQSAADLSAEGASPWWALLAAVLGGLAVFLFSAAARFRTRRELPAPGEDRQRAALLRTGLVTAIAITAHNFPEGFATFLTALHDPAVALPVVAAIALHNIPEGIAVAVPIHHATGQRGKALLASFASGLAEPAGAVIGWLLLAPLLTPVVLSAVLAGVAGIMLTICVTELLPAARVQREGGVTVGGLLVGAGVMALSLYLLG</sequence>
<comment type="subcellular location">
    <subcellularLocation>
        <location evidence="1">Membrane</location>
        <topology evidence="1">Multi-pass membrane protein</topology>
    </subcellularLocation>
</comment>
<dbReference type="EMBL" id="DYUK01000150">
    <property type="protein sequence ID" value="HJG80136.1"/>
    <property type="molecule type" value="Genomic_DNA"/>
</dbReference>
<accession>A0A921MER0</accession>
<name>A0A921MER0_9MICO</name>
<dbReference type="Proteomes" id="UP000784435">
    <property type="component" value="Unassembled WGS sequence"/>
</dbReference>
<evidence type="ECO:0000256" key="5">
    <source>
        <dbReference type="SAM" id="Phobius"/>
    </source>
</evidence>
<evidence type="ECO:0000256" key="4">
    <source>
        <dbReference type="ARBA" id="ARBA00023136"/>
    </source>
</evidence>
<dbReference type="AlphaFoldDB" id="A0A921MER0"/>
<reference evidence="6" key="2">
    <citation type="submission" date="2021-09" db="EMBL/GenBank/DDBJ databases">
        <authorList>
            <person name="Gilroy R."/>
        </authorList>
    </citation>
    <scope>NUCLEOTIDE SEQUENCE</scope>
    <source>
        <strain evidence="6">ChiGjej5B5-7349</strain>
    </source>
</reference>
<feature type="transmembrane region" description="Helical" evidence="5">
    <location>
        <begin position="175"/>
        <end position="197"/>
    </location>
</feature>
<feature type="transmembrane region" description="Helical" evidence="5">
    <location>
        <begin position="34"/>
        <end position="55"/>
    </location>
</feature>
<dbReference type="NCBIfam" id="NF003243">
    <property type="entry name" value="PRK04201.1"/>
    <property type="match status" value="1"/>
</dbReference>
<feature type="transmembrane region" description="Helical" evidence="5">
    <location>
        <begin position="6"/>
        <end position="27"/>
    </location>
</feature>
<dbReference type="GO" id="GO:0005385">
    <property type="term" value="F:zinc ion transmembrane transporter activity"/>
    <property type="evidence" value="ECO:0007669"/>
    <property type="project" value="TreeGrafter"/>
</dbReference>
<gene>
    <name evidence="6" type="primary">zupT</name>
    <name evidence="6" type="ORF">K8V08_06965</name>
</gene>
<feature type="transmembrane region" description="Helical" evidence="5">
    <location>
        <begin position="235"/>
        <end position="256"/>
    </location>
</feature>
<dbReference type="GO" id="GO:0016020">
    <property type="term" value="C:membrane"/>
    <property type="evidence" value="ECO:0007669"/>
    <property type="project" value="UniProtKB-SubCell"/>
</dbReference>
<feature type="transmembrane region" description="Helical" evidence="5">
    <location>
        <begin position="203"/>
        <end position="223"/>
    </location>
</feature>
<comment type="caution">
    <text evidence="6">The sequence shown here is derived from an EMBL/GenBank/DDBJ whole genome shotgun (WGS) entry which is preliminary data.</text>
</comment>
<organism evidence="6 7">
    <name type="scientific">Brevibacterium senegalense</name>
    <dbReference type="NCBI Taxonomy" id="1033736"/>
    <lineage>
        <taxon>Bacteria</taxon>
        <taxon>Bacillati</taxon>
        <taxon>Actinomycetota</taxon>
        <taxon>Actinomycetes</taxon>
        <taxon>Micrococcales</taxon>
        <taxon>Brevibacteriaceae</taxon>
        <taxon>Brevibacterium</taxon>
    </lineage>
</organism>
<dbReference type="InterPro" id="IPR003689">
    <property type="entry name" value="ZIP"/>
</dbReference>
<evidence type="ECO:0000256" key="1">
    <source>
        <dbReference type="ARBA" id="ARBA00004141"/>
    </source>
</evidence>
<feature type="transmembrane region" description="Helical" evidence="5">
    <location>
        <begin position="142"/>
        <end position="163"/>
    </location>
</feature>
<evidence type="ECO:0000256" key="2">
    <source>
        <dbReference type="ARBA" id="ARBA00022692"/>
    </source>
</evidence>
<keyword evidence="3 5" id="KW-1133">Transmembrane helix</keyword>
<keyword evidence="2 5" id="KW-0812">Transmembrane</keyword>
<reference evidence="6" key="1">
    <citation type="journal article" date="2021" name="PeerJ">
        <title>Extensive microbial diversity within the chicken gut microbiome revealed by metagenomics and culture.</title>
        <authorList>
            <person name="Gilroy R."/>
            <person name="Ravi A."/>
            <person name="Getino M."/>
            <person name="Pursley I."/>
            <person name="Horton D.L."/>
            <person name="Alikhan N.F."/>
            <person name="Baker D."/>
            <person name="Gharbi K."/>
            <person name="Hall N."/>
            <person name="Watson M."/>
            <person name="Adriaenssens E.M."/>
            <person name="Foster-Nyarko E."/>
            <person name="Jarju S."/>
            <person name="Secka A."/>
            <person name="Antonio M."/>
            <person name="Oren A."/>
            <person name="Chaudhuri R.R."/>
            <person name="La Ragione R."/>
            <person name="Hildebrand F."/>
            <person name="Pallen M.J."/>
        </authorList>
    </citation>
    <scope>NUCLEOTIDE SEQUENCE</scope>
    <source>
        <strain evidence="6">ChiGjej5B5-7349</strain>
    </source>
</reference>
<dbReference type="Pfam" id="PF02535">
    <property type="entry name" value="Zip"/>
    <property type="match status" value="1"/>
</dbReference>
<proteinExistence type="predicted"/>
<keyword evidence="4 5" id="KW-0472">Membrane</keyword>
<feature type="transmembrane region" description="Helical" evidence="5">
    <location>
        <begin position="109"/>
        <end position="127"/>
    </location>
</feature>
<evidence type="ECO:0000313" key="7">
    <source>
        <dbReference type="Proteomes" id="UP000784435"/>
    </source>
</evidence>
<dbReference type="PANTHER" id="PTHR11040:SF205">
    <property type="entry name" value="ZINC TRANSPORTER ZUPT"/>
    <property type="match status" value="1"/>
</dbReference>
<protein>
    <submittedName>
        <fullName evidence="6">Zinc transporter ZupT</fullName>
    </submittedName>
</protein>
<feature type="transmembrane region" description="Helical" evidence="5">
    <location>
        <begin position="70"/>
        <end position="89"/>
    </location>
</feature>
<evidence type="ECO:0000313" key="6">
    <source>
        <dbReference type="EMBL" id="HJG80136.1"/>
    </source>
</evidence>
<evidence type="ECO:0000256" key="3">
    <source>
        <dbReference type="ARBA" id="ARBA00022989"/>
    </source>
</evidence>
<dbReference type="PANTHER" id="PTHR11040">
    <property type="entry name" value="ZINC/IRON TRANSPORTER"/>
    <property type="match status" value="1"/>
</dbReference>